<dbReference type="AlphaFoldDB" id="A0A8S1DYS0"/>
<name>A0A8S1DYS0_9INSE</name>
<organism evidence="1 2">
    <name type="scientific">Cloeon dipterum</name>
    <dbReference type="NCBI Taxonomy" id="197152"/>
    <lineage>
        <taxon>Eukaryota</taxon>
        <taxon>Metazoa</taxon>
        <taxon>Ecdysozoa</taxon>
        <taxon>Arthropoda</taxon>
        <taxon>Hexapoda</taxon>
        <taxon>Insecta</taxon>
        <taxon>Pterygota</taxon>
        <taxon>Palaeoptera</taxon>
        <taxon>Ephemeroptera</taxon>
        <taxon>Pisciforma</taxon>
        <taxon>Baetidae</taxon>
        <taxon>Cloeon</taxon>
    </lineage>
</organism>
<proteinExistence type="predicted"/>
<accession>A0A8S1DYS0</accession>
<evidence type="ECO:0000313" key="2">
    <source>
        <dbReference type="Proteomes" id="UP000494165"/>
    </source>
</evidence>
<evidence type="ECO:0000313" key="1">
    <source>
        <dbReference type="EMBL" id="CAB3387153.1"/>
    </source>
</evidence>
<dbReference type="SUPFAM" id="SSF52047">
    <property type="entry name" value="RNI-like"/>
    <property type="match status" value="1"/>
</dbReference>
<keyword evidence="2" id="KW-1185">Reference proteome</keyword>
<comment type="caution">
    <text evidence="1">The sequence shown here is derived from an EMBL/GenBank/DDBJ whole genome shotgun (WGS) entry which is preliminary data.</text>
</comment>
<dbReference type="InterPro" id="IPR032675">
    <property type="entry name" value="LRR_dom_sf"/>
</dbReference>
<sequence length="523" mass="60427">MQSNVGFTTISLDHFPECYREIGAKFYSDQISKTRVNMDNYENTCQALNQVILNSLRTTPYSMSGFEEIVKCLNTNSIMKYLDLWLYPNDTTFNLGGLLNTKMSIKEITEVLNKVALSAPDIKNLTIKNNKSKEPNEETQKPPRKLNENMCQAVMKMDTLKRLDIECFYFTLASLKTVCRAMHNLRQINVNIAQENTKIFKAENQENEFKISFQRLERFNFTVLKDPEANQPAQTFQRHMTLFCILHLPNLKRVGNWEVCDVDMTWAILKQRQISRLEFLSFSINKPHIFDVMNLYKFPNVRQLEIYFRSDVEYLPVKSNFEKLREVYKNNNKVNDLRLADLHSCAYLEFCLDIFGKNLLKVHLTLDTMRLPTFRLATFYHSCPNLEDLLIGNLQILDDDATWCISSFPRLRTLALQMICGLEDNPVQLTELFSAPHLRTLVLEGVTVTAEELLATIELVKESELSKEMKTVLVSLNPKVRMNLADHPLKKHCEDLTIALCSKIQAGGTVKINLLDLSVSIYV</sequence>
<dbReference type="Gene3D" id="3.80.10.10">
    <property type="entry name" value="Ribonuclease Inhibitor"/>
    <property type="match status" value="1"/>
</dbReference>
<protein>
    <submittedName>
        <fullName evidence="1">Uncharacterized protein</fullName>
    </submittedName>
</protein>
<dbReference type="Proteomes" id="UP000494165">
    <property type="component" value="Unassembled WGS sequence"/>
</dbReference>
<dbReference type="EMBL" id="CADEPI010000541">
    <property type="protein sequence ID" value="CAB3387153.1"/>
    <property type="molecule type" value="Genomic_DNA"/>
</dbReference>
<reference evidence="1 2" key="1">
    <citation type="submission" date="2020-04" db="EMBL/GenBank/DDBJ databases">
        <authorList>
            <person name="Alioto T."/>
            <person name="Alioto T."/>
            <person name="Gomez Garrido J."/>
        </authorList>
    </citation>
    <scope>NUCLEOTIDE SEQUENCE [LARGE SCALE GENOMIC DNA]</scope>
</reference>
<gene>
    <name evidence="1" type="ORF">CLODIP_2_CD03089</name>
</gene>